<dbReference type="InterPro" id="IPR008538">
    <property type="entry name" value="Uma2"/>
</dbReference>
<dbReference type="Pfam" id="PF05685">
    <property type="entry name" value="Uma2"/>
    <property type="match status" value="1"/>
</dbReference>
<evidence type="ECO:0000259" key="1">
    <source>
        <dbReference type="Pfam" id="PF05685"/>
    </source>
</evidence>
<protein>
    <submittedName>
        <fullName evidence="2">Uma2 family endonuclease</fullName>
    </submittedName>
</protein>
<dbReference type="InterPro" id="IPR011335">
    <property type="entry name" value="Restrct_endonuc-II-like"/>
</dbReference>
<dbReference type="CDD" id="cd06260">
    <property type="entry name" value="DUF820-like"/>
    <property type="match status" value="1"/>
</dbReference>
<keyword evidence="2" id="KW-0540">Nuclease</keyword>
<keyword evidence="2" id="KW-0255">Endonuclease</keyword>
<evidence type="ECO:0000313" key="2">
    <source>
        <dbReference type="EMBL" id="GAA1665586.1"/>
    </source>
</evidence>
<keyword evidence="3" id="KW-1185">Reference proteome</keyword>
<feature type="domain" description="Putative restriction endonuclease" evidence="1">
    <location>
        <begin position="22"/>
        <end position="173"/>
    </location>
</feature>
<accession>A0ABP4S1F5</accession>
<dbReference type="RefSeq" id="WP_163570219.1">
    <property type="nucleotide sequence ID" value="NZ_BAAANY010000005.1"/>
</dbReference>
<proteinExistence type="predicted"/>
<organism evidence="2 3">
    <name type="scientific">Fodinicola feengrottensis</name>
    <dbReference type="NCBI Taxonomy" id="435914"/>
    <lineage>
        <taxon>Bacteria</taxon>
        <taxon>Bacillati</taxon>
        <taxon>Actinomycetota</taxon>
        <taxon>Actinomycetes</taxon>
        <taxon>Mycobacteriales</taxon>
        <taxon>Fodinicola</taxon>
    </lineage>
</organism>
<dbReference type="PANTHER" id="PTHR35400">
    <property type="entry name" value="SLR1083 PROTEIN"/>
    <property type="match status" value="1"/>
</dbReference>
<dbReference type="Proteomes" id="UP001500618">
    <property type="component" value="Unassembled WGS sequence"/>
</dbReference>
<comment type="caution">
    <text evidence="2">The sequence shown here is derived from an EMBL/GenBank/DDBJ whole genome shotgun (WGS) entry which is preliminary data.</text>
</comment>
<gene>
    <name evidence="2" type="ORF">GCM10009765_13910</name>
</gene>
<evidence type="ECO:0000313" key="3">
    <source>
        <dbReference type="Proteomes" id="UP001500618"/>
    </source>
</evidence>
<keyword evidence="2" id="KW-0378">Hydrolase</keyword>
<dbReference type="PANTHER" id="PTHR35400:SF3">
    <property type="entry name" value="SLL1072 PROTEIN"/>
    <property type="match status" value="1"/>
</dbReference>
<dbReference type="EMBL" id="BAAANY010000005">
    <property type="protein sequence ID" value="GAA1665586.1"/>
    <property type="molecule type" value="Genomic_DNA"/>
</dbReference>
<name>A0ABP4S1F5_9ACTN</name>
<reference evidence="3" key="1">
    <citation type="journal article" date="2019" name="Int. J. Syst. Evol. Microbiol.">
        <title>The Global Catalogue of Microorganisms (GCM) 10K type strain sequencing project: providing services to taxonomists for standard genome sequencing and annotation.</title>
        <authorList>
            <consortium name="The Broad Institute Genomics Platform"/>
            <consortium name="The Broad Institute Genome Sequencing Center for Infectious Disease"/>
            <person name="Wu L."/>
            <person name="Ma J."/>
        </authorList>
    </citation>
    <scope>NUCLEOTIDE SEQUENCE [LARGE SCALE GENOMIC DNA]</scope>
    <source>
        <strain evidence="3">JCM 14718</strain>
    </source>
</reference>
<dbReference type="Gene3D" id="3.90.1570.10">
    <property type="entry name" value="tt1808, chain A"/>
    <property type="match status" value="1"/>
</dbReference>
<sequence>MVVMTQEAFTGSTSGRPFAVRDLEAMPADGHRYELIDGMLMVSPAPGRRHQKIIGKLYGLLEAACPPECDVVVGPFAVQPSYSTELQPDVLVGRFDDFTEKNLPVAPLLAVEVLSPSTALNDLNTKKAAYARMGVTSYWVVNPTPIELTVFKLTSEGAYELVAKISGDETFSTDRPYPVTVVPRALLGRLADQP</sequence>
<dbReference type="SUPFAM" id="SSF52980">
    <property type="entry name" value="Restriction endonuclease-like"/>
    <property type="match status" value="1"/>
</dbReference>
<dbReference type="InterPro" id="IPR012296">
    <property type="entry name" value="Nuclease_put_TT1808"/>
</dbReference>
<dbReference type="GO" id="GO:0004519">
    <property type="term" value="F:endonuclease activity"/>
    <property type="evidence" value="ECO:0007669"/>
    <property type="project" value="UniProtKB-KW"/>
</dbReference>